<protein>
    <recommendedName>
        <fullName evidence="3">ArsR family transcriptional regulator</fullName>
    </recommendedName>
</protein>
<dbReference type="Gene3D" id="1.10.10.10">
    <property type="entry name" value="Winged helix-like DNA-binding domain superfamily/Winged helix DNA-binding domain"/>
    <property type="match status" value="1"/>
</dbReference>
<dbReference type="AlphaFoldDB" id="M0MNP2"/>
<gene>
    <name evidence="1" type="ORF">C449_05027</name>
</gene>
<dbReference type="PATRIC" id="fig|1227455.4.peg.1024"/>
<reference evidence="1 2" key="1">
    <citation type="journal article" date="2014" name="PLoS Genet.">
        <title>Phylogenetically driven sequencing of extremely halophilic archaea reveals strategies for static and dynamic osmo-response.</title>
        <authorList>
            <person name="Becker E.A."/>
            <person name="Seitzer P.M."/>
            <person name="Tritt A."/>
            <person name="Larsen D."/>
            <person name="Krusor M."/>
            <person name="Yao A.I."/>
            <person name="Wu D."/>
            <person name="Madern D."/>
            <person name="Eisen J.A."/>
            <person name="Darling A.E."/>
            <person name="Facciotti M.T."/>
        </authorList>
    </citation>
    <scope>NUCLEOTIDE SEQUENCE [LARGE SCALE GENOMIC DNA]</scope>
    <source>
        <strain evidence="1 2">DSM 5350</strain>
    </source>
</reference>
<proteinExistence type="predicted"/>
<comment type="caution">
    <text evidence="1">The sequence shown here is derived from an EMBL/GenBank/DDBJ whole genome shotgun (WGS) entry which is preliminary data.</text>
</comment>
<evidence type="ECO:0000313" key="2">
    <source>
        <dbReference type="Proteomes" id="UP000011669"/>
    </source>
</evidence>
<dbReference type="SUPFAM" id="SSF46785">
    <property type="entry name" value="Winged helix' DNA-binding domain"/>
    <property type="match status" value="1"/>
</dbReference>
<keyword evidence="2" id="KW-1185">Reference proteome</keyword>
<evidence type="ECO:0000313" key="1">
    <source>
        <dbReference type="EMBL" id="EMA46040.1"/>
    </source>
</evidence>
<dbReference type="InParanoid" id="M0MNP2"/>
<sequence length="141" mass="15887">MDAARLSDLRAILTQTKVRLLQQILASPTGALSAVELAARNDITESTIRDHLRDLAHRDDSIIQTMDAETDDPVPNGIPRKYYAVTEYGIDLLNQVGLYEQIGILYDMYEAADLNLPDADDRPVTIHDIEAYEHRPTPNWL</sequence>
<dbReference type="STRING" id="1227455.C449_05027"/>
<evidence type="ECO:0008006" key="3">
    <source>
        <dbReference type="Google" id="ProtNLM"/>
    </source>
</evidence>
<dbReference type="InterPro" id="IPR036390">
    <property type="entry name" value="WH_DNA-bd_sf"/>
</dbReference>
<dbReference type="EMBL" id="AOMD01000015">
    <property type="protein sequence ID" value="EMA46040.1"/>
    <property type="molecule type" value="Genomic_DNA"/>
</dbReference>
<accession>M0MNP2</accession>
<organism evidence="1 2">
    <name type="scientific">Halococcus saccharolyticus DSM 5350</name>
    <dbReference type="NCBI Taxonomy" id="1227455"/>
    <lineage>
        <taxon>Archaea</taxon>
        <taxon>Methanobacteriati</taxon>
        <taxon>Methanobacteriota</taxon>
        <taxon>Stenosarchaea group</taxon>
        <taxon>Halobacteria</taxon>
        <taxon>Halobacteriales</taxon>
        <taxon>Halococcaceae</taxon>
        <taxon>Halococcus</taxon>
    </lineage>
</organism>
<dbReference type="InterPro" id="IPR036388">
    <property type="entry name" value="WH-like_DNA-bd_sf"/>
</dbReference>
<dbReference type="Proteomes" id="UP000011669">
    <property type="component" value="Unassembled WGS sequence"/>
</dbReference>
<name>M0MNP2_9EURY</name>